<dbReference type="Proteomes" id="UP000315454">
    <property type="component" value="Unassembled WGS sequence"/>
</dbReference>
<organism evidence="1 2">
    <name type="scientific">Aphanocapsa feldmannii 277cI</name>
    <dbReference type="NCBI Taxonomy" id="2507554"/>
    <lineage>
        <taxon>Bacteria</taxon>
        <taxon>Bacillati</taxon>
        <taxon>Cyanobacteriota</taxon>
        <taxon>Cyanophyceae</taxon>
        <taxon>Oscillatoriophycideae</taxon>
        <taxon>Chroococcales</taxon>
        <taxon>Microcystaceae</taxon>
        <taxon>Aphanocapsa</taxon>
    </lineage>
</organism>
<sequence length="275" mass="30315">MIDTPIDLLALPAPELIEPLDYEQILRELIEDFRRRNPDYSQILESDPVVKVLEVAASREVILRGRVNDAYRGTLLAFAAGADLDHLAAFYGVRRMTEESDARLRQRTTLRSQGSSTAGGASWYRYHALSVSTEIVDAAISSPSPGLVQMHLLGRRPSGIPTVLLQRVRKHLNGDAVRVVSDLLQIDEAERVPIVVVARLRLVSDSLLTTTALREALQDAFDGQRALGRGISRSWISAQLHLPGVVSVELSYPPTDVVVGPDQVAQLLSVHLRLH</sequence>
<proteinExistence type="predicted"/>
<name>A0A524RVY7_9CHRO</name>
<accession>A0A524RVY7</accession>
<comment type="caution">
    <text evidence="1">The sequence shown here is derived from an EMBL/GenBank/DDBJ whole genome shotgun (WGS) entry which is preliminary data.</text>
</comment>
<dbReference type="InterPro" id="IPR014507">
    <property type="entry name" value="Baseplate_assembly_J_pred"/>
</dbReference>
<dbReference type="PANTHER" id="PTHR35862">
    <property type="entry name" value="FELS-2 PROPHAGE PROTEIN"/>
    <property type="match status" value="1"/>
</dbReference>
<protein>
    <submittedName>
        <fullName evidence="1">Uncharacterized protein</fullName>
    </submittedName>
</protein>
<dbReference type="PANTHER" id="PTHR35862:SF1">
    <property type="entry name" value="FELS-2 PROPHAGE PROTEIN"/>
    <property type="match status" value="1"/>
</dbReference>
<dbReference type="AlphaFoldDB" id="A0A524RVY7"/>
<evidence type="ECO:0000313" key="1">
    <source>
        <dbReference type="EMBL" id="TGH28152.1"/>
    </source>
</evidence>
<evidence type="ECO:0000313" key="2">
    <source>
        <dbReference type="Proteomes" id="UP000315454"/>
    </source>
</evidence>
<dbReference type="PIRSF" id="PIRSF020481">
    <property type="entry name" value="BAP"/>
    <property type="match status" value="1"/>
</dbReference>
<gene>
    <name evidence="1" type="ORF">ERJ68_00090</name>
</gene>
<dbReference type="InterPro" id="IPR052726">
    <property type="entry name" value="Phage_Baseplate_Hub"/>
</dbReference>
<reference evidence="1 2" key="1">
    <citation type="journal article" date="2019" name="mSystems">
        <title>Life at home and on the roam: Genomic adaptions reflect the dual lifestyle of an intracellular, facultative symbiont.</title>
        <authorList>
            <person name="Burgsdorf I."/>
        </authorList>
    </citation>
    <scope>NUCLEOTIDE SEQUENCE [LARGE SCALE GENOMIC DNA]</scope>
    <source>
        <strain evidence="1">277cI</strain>
    </source>
</reference>
<dbReference type="EMBL" id="SRMN01000001">
    <property type="protein sequence ID" value="TGH28152.1"/>
    <property type="molecule type" value="Genomic_DNA"/>
</dbReference>